<dbReference type="EMBL" id="EQ962652">
    <property type="protein sequence ID" value="EED24208.1"/>
    <property type="molecule type" value="Genomic_DNA"/>
</dbReference>
<dbReference type="VEuPathDB" id="FungiDB:TSTA_075810"/>
<dbReference type="SUPFAM" id="SSF51445">
    <property type="entry name" value="(Trans)glycosidases"/>
    <property type="match status" value="1"/>
</dbReference>
<dbReference type="InParanoid" id="B8LVS8"/>
<feature type="chain" id="PRO_5002874510" description="Alpha-glucuronidase" evidence="2">
    <location>
        <begin position="19"/>
        <end position="397"/>
    </location>
</feature>
<dbReference type="GO" id="GO:0005576">
    <property type="term" value="C:extracellular region"/>
    <property type="evidence" value="ECO:0007669"/>
    <property type="project" value="InterPro"/>
</dbReference>
<evidence type="ECO:0000259" key="3">
    <source>
        <dbReference type="Pfam" id="PF03648"/>
    </source>
</evidence>
<dbReference type="GeneID" id="8100192"/>
<evidence type="ECO:0000259" key="4">
    <source>
        <dbReference type="Pfam" id="PF07488"/>
    </source>
</evidence>
<dbReference type="PANTHER" id="PTHR39207">
    <property type="entry name" value="ALPHA-GLUCURONIDASE A"/>
    <property type="match status" value="1"/>
</dbReference>
<feature type="domain" description="Glycosyl hydrolase family 67 catalytic" evidence="4">
    <location>
        <begin position="138"/>
        <end position="377"/>
    </location>
</feature>
<evidence type="ECO:0000313" key="5">
    <source>
        <dbReference type="EMBL" id="EED24208.1"/>
    </source>
</evidence>
<keyword evidence="2" id="KW-0732">Signal</keyword>
<dbReference type="SUPFAM" id="SSF55545">
    <property type="entry name" value="beta-N-acetylhexosaminidase-like domain"/>
    <property type="match status" value="1"/>
</dbReference>
<dbReference type="InterPro" id="IPR005154">
    <property type="entry name" value="Glyco_hydro_67_aGlcAse_N"/>
</dbReference>
<protein>
    <recommendedName>
        <fullName evidence="7">Alpha-glucuronidase</fullName>
    </recommendedName>
</protein>
<dbReference type="InterPro" id="IPR017853">
    <property type="entry name" value="GH"/>
</dbReference>
<feature type="domain" description="Alpha glucuronidase N-terminal" evidence="3">
    <location>
        <begin position="24"/>
        <end position="137"/>
    </location>
</feature>
<organism evidence="5 6">
    <name type="scientific">Talaromyces stipitatus (strain ATCC 10500 / CBS 375.48 / QM 6759 / NRRL 1006)</name>
    <name type="common">Penicillium stipitatum</name>
    <dbReference type="NCBI Taxonomy" id="441959"/>
    <lineage>
        <taxon>Eukaryota</taxon>
        <taxon>Fungi</taxon>
        <taxon>Dikarya</taxon>
        <taxon>Ascomycota</taxon>
        <taxon>Pezizomycotina</taxon>
        <taxon>Eurotiomycetes</taxon>
        <taxon>Eurotiomycetidae</taxon>
        <taxon>Eurotiales</taxon>
        <taxon>Trichocomaceae</taxon>
        <taxon>Talaromyces</taxon>
        <taxon>Talaromyces sect. Talaromyces</taxon>
    </lineage>
</organism>
<dbReference type="Pfam" id="PF07488">
    <property type="entry name" value="Glyco_hydro_67M"/>
    <property type="match status" value="1"/>
</dbReference>
<dbReference type="GO" id="GO:0046559">
    <property type="term" value="F:alpha-glucuronidase activity"/>
    <property type="evidence" value="ECO:0007669"/>
    <property type="project" value="InterPro"/>
</dbReference>
<keyword evidence="6" id="KW-1185">Reference proteome</keyword>
<dbReference type="PhylomeDB" id="B8LVS8"/>
<evidence type="ECO:0000256" key="1">
    <source>
        <dbReference type="ARBA" id="ARBA00022801"/>
    </source>
</evidence>
<dbReference type="Gene3D" id="3.20.20.80">
    <property type="entry name" value="Glycosidases"/>
    <property type="match status" value="1"/>
</dbReference>
<dbReference type="RefSeq" id="XP_002341595.1">
    <property type="nucleotide sequence ID" value="XM_002341554.1"/>
</dbReference>
<dbReference type="AlphaFoldDB" id="B8LVS8"/>
<dbReference type="InterPro" id="IPR011100">
    <property type="entry name" value="Glyco_hydro_67_cat"/>
</dbReference>
<proteinExistence type="predicted"/>
<name>B8LVS8_TALSN</name>
<evidence type="ECO:0008006" key="7">
    <source>
        <dbReference type="Google" id="ProtNLM"/>
    </source>
</evidence>
<dbReference type="STRING" id="441959.B8LVS8"/>
<dbReference type="InterPro" id="IPR029018">
    <property type="entry name" value="Hex-like_dom2"/>
</dbReference>
<dbReference type="PANTHER" id="PTHR39207:SF1">
    <property type="entry name" value="ALPHA-GLUCURONIDASE A"/>
    <property type="match status" value="1"/>
</dbReference>
<dbReference type="Gene3D" id="3.30.379.10">
    <property type="entry name" value="Chitobiase/beta-hexosaminidase domain 2-like"/>
    <property type="match status" value="1"/>
</dbReference>
<dbReference type="Proteomes" id="UP000001745">
    <property type="component" value="Unassembled WGS sequence"/>
</dbReference>
<dbReference type="OrthoDB" id="6501611at2759"/>
<sequence length="397" mass="43672">MHAFLYIIPTCLISPAIAENGLDGWLRYALLPASLTSHFLTGFPSNIITLNSSINSLVYTAARELQKGLRGIRHKDVDIICSNKSQSQFASIVIGTVDIFTKTFGIGNSWDDLIQDGFSLNISENSVRIIGRNERGTFNPHAPIRCVNQWDNLDGSIERGYEGSSIFFENGVIVRDLTRAAEYARLLASIGVNAVVVNNVNANSSLLTPENIQGLSRIADVFRPLCFAAGGWGLSIYDPLDPGVIKFWWNITNQLYEAVPDMVGYLVKADSEGQAGPLVYNRTLAQGANLFANSLKPHGGVLMFRSFVYNKLNESDWKADRANAAVEFFKDLNGEFDENVIVQIKYGPIDFQVCEPVSPLFANLPHTNTALELQITSGIPRSAMSFGLYASIMEDDS</sequence>
<dbReference type="eggNOG" id="ENOG502QWS4">
    <property type="taxonomic scope" value="Eukaryota"/>
</dbReference>
<gene>
    <name evidence="5" type="ORF">TSTA_075810</name>
</gene>
<feature type="signal peptide" evidence="2">
    <location>
        <begin position="1"/>
        <end position="18"/>
    </location>
</feature>
<dbReference type="OMA" id="HAPIRCV"/>
<dbReference type="HOGENOM" id="CLU_593929_0_0_1"/>
<evidence type="ECO:0000256" key="2">
    <source>
        <dbReference type="SAM" id="SignalP"/>
    </source>
</evidence>
<evidence type="ECO:0000313" key="6">
    <source>
        <dbReference type="Proteomes" id="UP000001745"/>
    </source>
</evidence>
<dbReference type="GO" id="GO:0045493">
    <property type="term" value="P:xylan catabolic process"/>
    <property type="evidence" value="ECO:0007669"/>
    <property type="project" value="InterPro"/>
</dbReference>
<dbReference type="Pfam" id="PF03648">
    <property type="entry name" value="Glyco_hydro_67N"/>
    <property type="match status" value="1"/>
</dbReference>
<accession>B8LVS8</accession>
<keyword evidence="1" id="KW-0378">Hydrolase</keyword>
<reference evidence="6" key="1">
    <citation type="journal article" date="2015" name="Genome Announc.">
        <title>Genome sequence of the AIDS-associated pathogen Penicillium marneffei (ATCC18224) and its near taxonomic relative Talaromyces stipitatus (ATCC10500).</title>
        <authorList>
            <person name="Nierman W.C."/>
            <person name="Fedorova-Abrams N.D."/>
            <person name="Andrianopoulos A."/>
        </authorList>
    </citation>
    <scope>NUCLEOTIDE SEQUENCE [LARGE SCALE GENOMIC DNA]</scope>
    <source>
        <strain evidence="6">ATCC 10500 / CBS 375.48 / QM 6759 / NRRL 1006</strain>
    </source>
</reference>